<dbReference type="SUPFAM" id="SSF53474">
    <property type="entry name" value="alpha/beta-Hydrolases"/>
    <property type="match status" value="1"/>
</dbReference>
<comment type="similarity">
    <text evidence="1">Belongs to the peptidase S33 family.</text>
</comment>
<dbReference type="InterPro" id="IPR010497">
    <property type="entry name" value="Epoxide_hydro_N"/>
</dbReference>
<evidence type="ECO:0000259" key="4">
    <source>
        <dbReference type="Pfam" id="PF06441"/>
    </source>
</evidence>
<proteinExistence type="inferred from homology"/>
<name>A0AA40DXV3_9PEZI</name>
<dbReference type="Proteomes" id="UP001172102">
    <property type="component" value="Unassembled WGS sequence"/>
</dbReference>
<dbReference type="InterPro" id="IPR029058">
    <property type="entry name" value="AB_hydrolase_fold"/>
</dbReference>
<evidence type="ECO:0000256" key="1">
    <source>
        <dbReference type="ARBA" id="ARBA00010088"/>
    </source>
</evidence>
<organism evidence="5 6">
    <name type="scientific">Lasiosphaeris hirsuta</name>
    <dbReference type="NCBI Taxonomy" id="260670"/>
    <lineage>
        <taxon>Eukaryota</taxon>
        <taxon>Fungi</taxon>
        <taxon>Dikarya</taxon>
        <taxon>Ascomycota</taxon>
        <taxon>Pezizomycotina</taxon>
        <taxon>Sordariomycetes</taxon>
        <taxon>Sordariomycetidae</taxon>
        <taxon>Sordariales</taxon>
        <taxon>Lasiosphaeriaceae</taxon>
        <taxon>Lasiosphaeris</taxon>
    </lineage>
</organism>
<keyword evidence="6" id="KW-1185">Reference proteome</keyword>
<gene>
    <name evidence="5" type="ORF">B0H67DRAFT_551927</name>
</gene>
<dbReference type="GO" id="GO:0004301">
    <property type="term" value="F:epoxide hydrolase activity"/>
    <property type="evidence" value="ECO:0007669"/>
    <property type="project" value="TreeGrafter"/>
</dbReference>
<dbReference type="EMBL" id="JAUKUA010000003">
    <property type="protein sequence ID" value="KAK0719600.1"/>
    <property type="molecule type" value="Genomic_DNA"/>
</dbReference>
<evidence type="ECO:0000256" key="3">
    <source>
        <dbReference type="SAM" id="MobiDB-lite"/>
    </source>
</evidence>
<feature type="domain" description="Epoxide hydrolase N-terminal" evidence="4">
    <location>
        <begin position="15"/>
        <end position="108"/>
    </location>
</feature>
<dbReference type="PANTHER" id="PTHR21661:SF71">
    <property type="entry name" value="EPOXIDE HYDROLASE N-TERMINAL DOMAIN-CONTAINING PROTEIN"/>
    <property type="match status" value="1"/>
</dbReference>
<accession>A0AA40DXV3</accession>
<protein>
    <submittedName>
        <fullName evidence="5">Alpha/Beta hydrolase protein</fullName>
    </submittedName>
</protein>
<evidence type="ECO:0000256" key="2">
    <source>
        <dbReference type="ARBA" id="ARBA00022801"/>
    </source>
</evidence>
<feature type="region of interest" description="Disordered" evidence="3">
    <location>
        <begin position="465"/>
        <end position="518"/>
    </location>
</feature>
<dbReference type="Gene3D" id="3.40.50.1820">
    <property type="entry name" value="alpha/beta hydrolase"/>
    <property type="match status" value="1"/>
</dbReference>
<comment type="caution">
    <text evidence="5">The sequence shown here is derived from an EMBL/GenBank/DDBJ whole genome shotgun (WGS) entry which is preliminary data.</text>
</comment>
<reference evidence="5" key="1">
    <citation type="submission" date="2023-06" db="EMBL/GenBank/DDBJ databases">
        <title>Genome-scale phylogeny and comparative genomics of the fungal order Sordariales.</title>
        <authorList>
            <consortium name="Lawrence Berkeley National Laboratory"/>
            <person name="Hensen N."/>
            <person name="Bonometti L."/>
            <person name="Westerberg I."/>
            <person name="Brannstrom I.O."/>
            <person name="Guillou S."/>
            <person name="Cros-Aarteil S."/>
            <person name="Calhoun S."/>
            <person name="Haridas S."/>
            <person name="Kuo A."/>
            <person name="Mondo S."/>
            <person name="Pangilinan J."/>
            <person name="Riley R."/>
            <person name="Labutti K."/>
            <person name="Andreopoulos B."/>
            <person name="Lipzen A."/>
            <person name="Chen C."/>
            <person name="Yanf M."/>
            <person name="Daum C."/>
            <person name="Ng V."/>
            <person name="Clum A."/>
            <person name="Steindorff A."/>
            <person name="Ohm R."/>
            <person name="Martin F."/>
            <person name="Silar P."/>
            <person name="Natvig D."/>
            <person name="Lalanne C."/>
            <person name="Gautier V."/>
            <person name="Ament-Velasquez S.L."/>
            <person name="Kruys A."/>
            <person name="Hutchinson M.I."/>
            <person name="Powell A.J."/>
            <person name="Barry K."/>
            <person name="Miller A.N."/>
            <person name="Grigoriev I.V."/>
            <person name="Debuchy R."/>
            <person name="Gladieux P."/>
            <person name="Thoren M.H."/>
            <person name="Johannesson H."/>
        </authorList>
    </citation>
    <scope>NUCLEOTIDE SEQUENCE</scope>
    <source>
        <strain evidence="5">SMH4607-1</strain>
    </source>
</reference>
<dbReference type="Pfam" id="PF06441">
    <property type="entry name" value="EHN"/>
    <property type="match status" value="1"/>
</dbReference>
<feature type="compositionally biased region" description="Basic and acidic residues" evidence="3">
    <location>
        <begin position="470"/>
        <end position="480"/>
    </location>
</feature>
<dbReference type="PANTHER" id="PTHR21661">
    <property type="entry name" value="EPOXIDE HYDROLASE 1-RELATED"/>
    <property type="match status" value="1"/>
</dbReference>
<evidence type="ECO:0000313" key="6">
    <source>
        <dbReference type="Proteomes" id="UP001172102"/>
    </source>
</evidence>
<evidence type="ECO:0000313" key="5">
    <source>
        <dbReference type="EMBL" id="KAK0719600.1"/>
    </source>
</evidence>
<dbReference type="GO" id="GO:0097176">
    <property type="term" value="P:epoxide metabolic process"/>
    <property type="evidence" value="ECO:0007669"/>
    <property type="project" value="TreeGrafter"/>
</dbReference>
<dbReference type="AlphaFoldDB" id="A0AA40DXV3"/>
<sequence>MGDTVDTSAVGSDEIKPYKIHIPSKFIELTRRKLELTRLPHESASPKSKDWLETHSWRSQESQLNTIPQFRIPLQPAILPAPLRLHFIHVRSLLPNAPPLLLLPPFPMPNLSLAHLAPLLYDFHLVIPALPGLGFSDPLAPNINPIAASAALLNELMLRLGYPRYLVSATAPAAGDGDVNWRLVRRVAREAGCVGTHLVAPRLAPPGVLSAPWAWVRWNVARFFRAGILGYEEGDFAAAGRASVEGGQGRGGGGVFGLGRLREPNTLAYALCDSPVGMLALVLRGLRAAGGRVGEEGFWTRERIVTLTELAWLPGPENAMRFWSFCEIHPDDDAEPATTTTRPSVAITVFDGSSDDGHAGPDESYVCPGWADPQYDVVHTQRCPGRSAQKGLVAFEQPEIVVQGARGLAKVLLSKNPHLFSLGEEASKTHGIAPLEWVVVDGDGTNPVANGSGATVTVTAPAADEVASGSKDKGKGKEVVEATLSPPVSFPARDPLLDGESPDTLVEGVRTPPMEKAS</sequence>
<keyword evidence="2 5" id="KW-0378">Hydrolase</keyword>